<dbReference type="NCBIfam" id="TIGR00237">
    <property type="entry name" value="xseA"/>
    <property type="match status" value="1"/>
</dbReference>
<feature type="domain" description="Exonuclease VII large subunit C-terminal" evidence="7">
    <location>
        <begin position="124"/>
        <end position="437"/>
    </location>
</feature>
<name>A0A2X3H4C2_9LIST</name>
<keyword evidence="1 5" id="KW-0963">Cytoplasm</keyword>
<evidence type="ECO:0000259" key="7">
    <source>
        <dbReference type="Pfam" id="PF02601"/>
    </source>
</evidence>
<evidence type="ECO:0000256" key="1">
    <source>
        <dbReference type="ARBA" id="ARBA00022490"/>
    </source>
</evidence>
<comment type="function">
    <text evidence="5">Bidirectionally degrades single-stranded DNA into large acid-insoluble oligonucleotides, which are then degraded further into small acid-soluble oligonucleotides.</text>
</comment>
<dbReference type="GO" id="GO:0003676">
    <property type="term" value="F:nucleic acid binding"/>
    <property type="evidence" value="ECO:0007669"/>
    <property type="project" value="InterPro"/>
</dbReference>
<dbReference type="PANTHER" id="PTHR30008:SF0">
    <property type="entry name" value="EXODEOXYRIBONUCLEASE 7 LARGE SUBUNIT"/>
    <property type="match status" value="1"/>
</dbReference>
<evidence type="ECO:0000256" key="6">
    <source>
        <dbReference type="RuleBase" id="RU004355"/>
    </source>
</evidence>
<evidence type="ECO:0000313" key="10">
    <source>
        <dbReference type="Proteomes" id="UP000250257"/>
    </source>
</evidence>
<dbReference type="InterPro" id="IPR025824">
    <property type="entry name" value="OB-fold_nuc-bd_dom"/>
</dbReference>
<sequence length="446" mass="50197">MQEKYLTVEALTKYIERKFEADPYLKQVFVKGEISNLKTPASGHIYFTLKDEAAMLRSVMFAKSVAKLPFRPEDGMNVLVTGRVSVFNKAGRYQFYVDSMEPDGVGALYVQFEQLKAKLDKEGLFDARHKKVLPSFPSKIAIVTSGTGAAIRDILTTLHRRMPNVEVLVYPTLVQGDTAAQKIAQNIARINARNDIDLMIIGRGGGSLEELWAFNEEIVVRSVFDSDVPVISAVGHETDFSLADFAADVRAATPTAAAELAVPHQKDLTERLLERKYRLTNLMRQTFERSEVNLAAKRDRLLLRGPRKLMDEQTERLDYFSGRMENAFARVLWQKETQLTQLSNRIELVSTKQLVVDARRDTLDMAKRLQVAAADIVKSKRYEFEKHISALELLSPLSLLKRGYGVTYQAGELVKEVSQLELGDEVKVVLSDGAFTANVTSKEEEK</sequence>
<keyword evidence="2 5" id="KW-0540">Nuclease</keyword>
<dbReference type="CDD" id="cd04489">
    <property type="entry name" value="ExoVII_LU_OBF"/>
    <property type="match status" value="1"/>
</dbReference>
<evidence type="ECO:0000256" key="4">
    <source>
        <dbReference type="ARBA" id="ARBA00022839"/>
    </source>
</evidence>
<reference evidence="9 10" key="1">
    <citation type="submission" date="2018-06" db="EMBL/GenBank/DDBJ databases">
        <authorList>
            <consortium name="Pathogen Informatics"/>
            <person name="Doyle S."/>
        </authorList>
    </citation>
    <scope>NUCLEOTIDE SEQUENCE [LARGE SCALE GENOMIC DNA]</scope>
    <source>
        <strain evidence="9 10">NCTC13940</strain>
    </source>
</reference>
<protein>
    <recommendedName>
        <fullName evidence="5">Exodeoxyribonuclease 7 large subunit</fullName>
        <ecNumber evidence="5">3.1.11.6</ecNumber>
    </recommendedName>
    <alternativeName>
        <fullName evidence="5">Exodeoxyribonuclease VII large subunit</fullName>
        <shortName evidence="5">Exonuclease VII large subunit</shortName>
    </alternativeName>
</protein>
<comment type="similarity">
    <text evidence="5 6">Belongs to the XseA family.</text>
</comment>
<evidence type="ECO:0000256" key="5">
    <source>
        <dbReference type="HAMAP-Rule" id="MF_00378"/>
    </source>
</evidence>
<dbReference type="GO" id="GO:0005737">
    <property type="term" value="C:cytoplasm"/>
    <property type="evidence" value="ECO:0007669"/>
    <property type="project" value="UniProtKB-SubCell"/>
</dbReference>
<evidence type="ECO:0000256" key="3">
    <source>
        <dbReference type="ARBA" id="ARBA00022801"/>
    </source>
</evidence>
<dbReference type="InterPro" id="IPR020579">
    <property type="entry name" value="Exonuc_VII_lsu_C"/>
</dbReference>
<evidence type="ECO:0000259" key="8">
    <source>
        <dbReference type="Pfam" id="PF13742"/>
    </source>
</evidence>
<dbReference type="AlphaFoldDB" id="A0A2X3H4C2"/>
<comment type="catalytic activity">
    <reaction evidence="5 6">
        <text>Exonucleolytic cleavage in either 5'- to 3'- or 3'- to 5'-direction to yield nucleoside 5'-phosphates.</text>
        <dbReference type="EC" id="3.1.11.6"/>
    </reaction>
</comment>
<dbReference type="EC" id="3.1.11.6" evidence="5"/>
<organism evidence="9 10">
    <name type="scientific">Listeria fleischmannii subsp. fleischmannii</name>
    <dbReference type="NCBI Taxonomy" id="1671902"/>
    <lineage>
        <taxon>Bacteria</taxon>
        <taxon>Bacillati</taxon>
        <taxon>Bacillota</taxon>
        <taxon>Bacilli</taxon>
        <taxon>Bacillales</taxon>
        <taxon>Listeriaceae</taxon>
        <taxon>Listeria</taxon>
    </lineage>
</organism>
<keyword evidence="4 5" id="KW-0269">Exonuclease</keyword>
<dbReference type="GO" id="GO:0009318">
    <property type="term" value="C:exodeoxyribonuclease VII complex"/>
    <property type="evidence" value="ECO:0007669"/>
    <property type="project" value="UniProtKB-UniRule"/>
</dbReference>
<comment type="subcellular location">
    <subcellularLocation>
        <location evidence="5 6">Cytoplasm</location>
    </subcellularLocation>
</comment>
<dbReference type="GO" id="GO:0008855">
    <property type="term" value="F:exodeoxyribonuclease VII activity"/>
    <property type="evidence" value="ECO:0007669"/>
    <property type="project" value="UniProtKB-UniRule"/>
</dbReference>
<dbReference type="EMBL" id="UAWT01000015">
    <property type="protein sequence ID" value="SQC69426.1"/>
    <property type="molecule type" value="Genomic_DNA"/>
</dbReference>
<dbReference type="InterPro" id="IPR003753">
    <property type="entry name" value="Exonuc_VII_L"/>
</dbReference>
<dbReference type="GO" id="GO:0006308">
    <property type="term" value="P:DNA catabolic process"/>
    <property type="evidence" value="ECO:0007669"/>
    <property type="project" value="UniProtKB-UniRule"/>
</dbReference>
<comment type="subunit">
    <text evidence="5">Heterooligomer composed of large and small subunits.</text>
</comment>
<evidence type="ECO:0000313" key="9">
    <source>
        <dbReference type="EMBL" id="SQC69426.1"/>
    </source>
</evidence>
<keyword evidence="3 5" id="KW-0378">Hydrolase</keyword>
<dbReference type="Pfam" id="PF02601">
    <property type="entry name" value="Exonuc_VII_L"/>
    <property type="match status" value="1"/>
</dbReference>
<proteinExistence type="inferred from homology"/>
<gene>
    <name evidence="5 9" type="primary">xseA</name>
    <name evidence="9" type="ORF">NCTC13940_01533</name>
</gene>
<dbReference type="HAMAP" id="MF_00378">
    <property type="entry name" value="Exonuc_7_L"/>
    <property type="match status" value="1"/>
</dbReference>
<dbReference type="Proteomes" id="UP000250257">
    <property type="component" value="Unassembled WGS sequence"/>
</dbReference>
<dbReference type="STRING" id="1214117.LFLEISCH_06943"/>
<evidence type="ECO:0000256" key="2">
    <source>
        <dbReference type="ARBA" id="ARBA00022722"/>
    </source>
</evidence>
<feature type="domain" description="OB-fold nucleic acid binding" evidence="8">
    <location>
        <begin position="6"/>
        <end position="101"/>
    </location>
</feature>
<accession>A0A2X3H4C2</accession>
<dbReference type="Pfam" id="PF13742">
    <property type="entry name" value="tRNA_anti_2"/>
    <property type="match status" value="1"/>
</dbReference>
<dbReference type="PANTHER" id="PTHR30008">
    <property type="entry name" value="EXODEOXYRIBONUCLEASE 7 LARGE SUBUNIT"/>
    <property type="match status" value="1"/>
</dbReference>